<dbReference type="PANTHER" id="PTHR36558:SF1">
    <property type="entry name" value="RESTRICTION ENDONUCLEASE DOMAIN-CONTAINING PROTEIN-RELATED"/>
    <property type="match status" value="1"/>
</dbReference>
<dbReference type="InterPro" id="IPR008538">
    <property type="entry name" value="Uma2"/>
</dbReference>
<protein>
    <submittedName>
        <fullName evidence="2">Uma2 family endonuclease</fullName>
    </submittedName>
</protein>
<dbReference type="EMBL" id="SKBM01000001">
    <property type="protein sequence ID" value="TCZ66805.1"/>
    <property type="molecule type" value="Genomic_DNA"/>
</dbReference>
<keyword evidence="2" id="KW-0540">Nuclease</keyword>
<dbReference type="SUPFAM" id="SSF52980">
    <property type="entry name" value="Restriction endonuclease-like"/>
    <property type="match status" value="1"/>
</dbReference>
<dbReference type="GO" id="GO:0004519">
    <property type="term" value="F:endonuclease activity"/>
    <property type="evidence" value="ECO:0007669"/>
    <property type="project" value="UniProtKB-KW"/>
</dbReference>
<dbReference type="Pfam" id="PF05685">
    <property type="entry name" value="Uma2"/>
    <property type="match status" value="1"/>
</dbReference>
<gene>
    <name evidence="2" type="ORF">EXY23_01485</name>
</gene>
<dbReference type="Proteomes" id="UP000295023">
    <property type="component" value="Unassembled WGS sequence"/>
</dbReference>
<keyword evidence="2" id="KW-0255">Endonuclease</keyword>
<keyword evidence="3" id="KW-1185">Reference proteome</keyword>
<feature type="domain" description="Putative restriction endonuclease" evidence="1">
    <location>
        <begin position="13"/>
        <end position="157"/>
    </location>
</feature>
<reference evidence="2 3" key="1">
    <citation type="submission" date="2019-03" db="EMBL/GenBank/DDBJ databases">
        <title>Paracraurococcus aquatilis NE82 genome sequence.</title>
        <authorList>
            <person name="Zhao Y."/>
            <person name="Du Z."/>
        </authorList>
    </citation>
    <scope>NUCLEOTIDE SEQUENCE [LARGE SCALE GENOMIC DNA]</scope>
    <source>
        <strain evidence="2 3">NE82</strain>
    </source>
</reference>
<organism evidence="2 3">
    <name type="scientific">Roseicella aquatilis</name>
    <dbReference type="NCBI Taxonomy" id="2527868"/>
    <lineage>
        <taxon>Bacteria</taxon>
        <taxon>Pseudomonadati</taxon>
        <taxon>Pseudomonadota</taxon>
        <taxon>Alphaproteobacteria</taxon>
        <taxon>Acetobacterales</taxon>
        <taxon>Roseomonadaceae</taxon>
        <taxon>Roseicella</taxon>
    </lineage>
</organism>
<dbReference type="OrthoDB" id="7262039at2"/>
<keyword evidence="2" id="KW-0378">Hydrolase</keyword>
<evidence type="ECO:0000313" key="2">
    <source>
        <dbReference type="EMBL" id="TCZ66805.1"/>
    </source>
</evidence>
<dbReference type="CDD" id="cd06260">
    <property type="entry name" value="DUF820-like"/>
    <property type="match status" value="1"/>
</dbReference>
<dbReference type="AlphaFoldDB" id="A0A4R4DW44"/>
<evidence type="ECO:0000259" key="1">
    <source>
        <dbReference type="Pfam" id="PF05685"/>
    </source>
</evidence>
<comment type="caution">
    <text evidence="2">The sequence shown here is derived from an EMBL/GenBank/DDBJ whole genome shotgun (WGS) entry which is preliminary data.</text>
</comment>
<dbReference type="PANTHER" id="PTHR36558">
    <property type="entry name" value="GLR1098 PROTEIN"/>
    <property type="match status" value="1"/>
</dbReference>
<dbReference type="InterPro" id="IPR011335">
    <property type="entry name" value="Restrct_endonuc-II-like"/>
</dbReference>
<name>A0A4R4DW44_9PROT</name>
<dbReference type="RefSeq" id="WP_132283779.1">
    <property type="nucleotide sequence ID" value="NZ_SKBM01000001.1"/>
</dbReference>
<proteinExistence type="predicted"/>
<dbReference type="Gene3D" id="3.90.1570.10">
    <property type="entry name" value="tt1808, chain A"/>
    <property type="match status" value="1"/>
</dbReference>
<accession>A0A4R4DW44</accession>
<evidence type="ECO:0000313" key="3">
    <source>
        <dbReference type="Proteomes" id="UP000295023"/>
    </source>
</evidence>
<dbReference type="InterPro" id="IPR012296">
    <property type="entry name" value="Nuclease_put_TT1808"/>
</dbReference>
<sequence>MSAALALAPPLTLEEFLAWEPRQDCQYEWDGVQPVAMVGGTYAHAELANRVYDALRAALRGTPCSVIRTDLRVMTAENSRVRYPDLVVTWSPIHPADRTMPAPVFILEVLSETTGATDRGTKRREYAALPSLARYVMLAQDAPIAVVCDRAGSFEERQEHAALELPEFGLTLPLTDLYEGLLPG</sequence>